<reference evidence="9" key="1">
    <citation type="submission" date="2013-04" db="EMBL/GenBank/DDBJ databases">
        <title>The genome sequencing project of 58 acetic acid bacteria.</title>
        <authorList>
            <person name="Okamoto-Kainuma A."/>
            <person name="Ishikawa M."/>
            <person name="Umino S."/>
            <person name="Koizumi Y."/>
            <person name="Shiwa Y."/>
            <person name="Yoshikawa H."/>
            <person name="Matsutani M."/>
            <person name="Matsushita K."/>
        </authorList>
    </citation>
    <scope>NUCLEOTIDE SEQUENCE</scope>
    <source>
        <strain evidence="9">NBRC 106556</strain>
    </source>
</reference>
<comment type="subunit">
    <text evidence="4">Homodimer.</text>
</comment>
<comment type="caution">
    <text evidence="9">The sequence shown here is derived from an EMBL/GenBank/DDBJ whole genome shotgun (WGS) entry which is preliminary data.</text>
</comment>
<evidence type="ECO:0000256" key="6">
    <source>
        <dbReference type="ARBA" id="ARBA00022723"/>
    </source>
</evidence>
<gene>
    <name evidence="9" type="ORF">AA106556_1195</name>
</gene>
<accession>A0ABQ0QJ74</accession>
<keyword evidence="6" id="KW-0479">Metal-binding</keyword>
<keyword evidence="7" id="KW-0378">Hydrolase</keyword>
<name>A0ABQ0QJ74_9PROT</name>
<feature type="domain" description="HD/PDEase" evidence="8">
    <location>
        <begin position="42"/>
        <end position="160"/>
    </location>
</feature>
<dbReference type="SUPFAM" id="SSF109604">
    <property type="entry name" value="HD-domain/PDEase-like"/>
    <property type="match status" value="1"/>
</dbReference>
<dbReference type="EMBL" id="BAQB01000016">
    <property type="protein sequence ID" value="GBR46682.1"/>
    <property type="molecule type" value="Genomic_DNA"/>
</dbReference>
<dbReference type="Proteomes" id="UP001062443">
    <property type="component" value="Unassembled WGS sequence"/>
</dbReference>
<dbReference type="EC" id="3.1.3.89" evidence="5"/>
<comment type="catalytic activity">
    <reaction evidence="1">
        <text>a 2'-deoxyribonucleoside 5'-phosphate + H2O = a 2'-deoxyribonucleoside + phosphate</text>
        <dbReference type="Rhea" id="RHEA:36167"/>
        <dbReference type="ChEBI" id="CHEBI:15377"/>
        <dbReference type="ChEBI" id="CHEBI:18274"/>
        <dbReference type="ChEBI" id="CHEBI:43474"/>
        <dbReference type="ChEBI" id="CHEBI:65317"/>
        <dbReference type="EC" id="3.1.3.89"/>
    </reaction>
</comment>
<evidence type="ECO:0000256" key="7">
    <source>
        <dbReference type="ARBA" id="ARBA00022801"/>
    </source>
</evidence>
<dbReference type="InterPro" id="IPR003607">
    <property type="entry name" value="HD/PDEase_dom"/>
</dbReference>
<proteinExistence type="predicted"/>
<dbReference type="SMART" id="SM00471">
    <property type="entry name" value="HDc"/>
    <property type="match status" value="1"/>
</dbReference>
<evidence type="ECO:0000256" key="3">
    <source>
        <dbReference type="ARBA" id="ARBA00001941"/>
    </source>
</evidence>
<keyword evidence="10" id="KW-1185">Reference proteome</keyword>
<protein>
    <recommendedName>
        <fullName evidence="5">5'-deoxynucleotidase</fullName>
        <ecNumber evidence="5">3.1.3.89</ecNumber>
    </recommendedName>
</protein>
<dbReference type="InterPro" id="IPR039356">
    <property type="entry name" value="YfbR/HDDC2"/>
</dbReference>
<sequence>MDATNTADSHISQHSIEKRLTFLREASRLKDVLRRAYTLNGLPESTAAHSWGLCLMVMTFADQLPPEIDLTKLFKLCILHDLGEAIHGDIPATSLTASATKSMQERTDLLTVMETLPDDLKADFLALWDDYENATSPEAKLAKAFDKLETISQHINGTNPDDFDHRFNLHYGRKYTDGTPLTRTIRALLDETTTRLSATP</sequence>
<organism evidence="9 10">
    <name type="scientific">Neokomagataea tanensis NBRC 106556</name>
    <dbReference type="NCBI Taxonomy" id="1223519"/>
    <lineage>
        <taxon>Bacteria</taxon>
        <taxon>Pseudomonadati</taxon>
        <taxon>Pseudomonadota</taxon>
        <taxon>Alphaproteobacteria</taxon>
        <taxon>Acetobacterales</taxon>
        <taxon>Acetobacteraceae</taxon>
        <taxon>Neokomagataea</taxon>
    </lineage>
</organism>
<comment type="cofactor">
    <cofactor evidence="3">
        <name>Co(2+)</name>
        <dbReference type="ChEBI" id="CHEBI:48828"/>
    </cofactor>
</comment>
<evidence type="ECO:0000313" key="9">
    <source>
        <dbReference type="EMBL" id="GBR46682.1"/>
    </source>
</evidence>
<evidence type="ECO:0000256" key="4">
    <source>
        <dbReference type="ARBA" id="ARBA00011738"/>
    </source>
</evidence>
<evidence type="ECO:0000256" key="5">
    <source>
        <dbReference type="ARBA" id="ARBA00012964"/>
    </source>
</evidence>
<evidence type="ECO:0000313" key="10">
    <source>
        <dbReference type="Proteomes" id="UP001062443"/>
    </source>
</evidence>
<dbReference type="Gene3D" id="1.10.3210.10">
    <property type="entry name" value="Hypothetical protein af1432"/>
    <property type="match status" value="1"/>
</dbReference>
<dbReference type="PANTHER" id="PTHR11845">
    <property type="entry name" value="5'-DEOXYNUCLEOTIDASE HDDC2"/>
    <property type="match status" value="1"/>
</dbReference>
<evidence type="ECO:0000256" key="1">
    <source>
        <dbReference type="ARBA" id="ARBA00001638"/>
    </source>
</evidence>
<dbReference type="Pfam" id="PF13023">
    <property type="entry name" value="HD_3"/>
    <property type="match status" value="1"/>
</dbReference>
<comment type="cofactor">
    <cofactor evidence="2">
        <name>Mn(2+)</name>
        <dbReference type="ChEBI" id="CHEBI:29035"/>
    </cofactor>
</comment>
<evidence type="ECO:0000259" key="8">
    <source>
        <dbReference type="SMART" id="SM00471"/>
    </source>
</evidence>
<dbReference type="RefSeq" id="WP_245642087.1">
    <property type="nucleotide sequence ID" value="NZ_BAQB01000016.1"/>
</dbReference>
<dbReference type="PANTHER" id="PTHR11845:SF13">
    <property type="entry name" value="5'-DEOXYNUCLEOTIDASE HDDC2"/>
    <property type="match status" value="1"/>
</dbReference>
<dbReference type="InterPro" id="IPR006674">
    <property type="entry name" value="HD_domain"/>
</dbReference>
<evidence type="ECO:0000256" key="2">
    <source>
        <dbReference type="ARBA" id="ARBA00001936"/>
    </source>
</evidence>